<dbReference type="Gene3D" id="3.40.50.1390">
    <property type="entry name" value="Resolvase, N-terminal catalytic domain"/>
    <property type="match status" value="1"/>
</dbReference>
<dbReference type="Gene3D" id="1.10.10.10">
    <property type="entry name" value="Winged helix-like DNA-binding domain superfamily/Winged helix DNA-binding domain"/>
    <property type="match status" value="1"/>
</dbReference>
<dbReference type="OrthoDB" id="942413at2"/>
<comment type="caution">
    <text evidence="5">The sequence shown here is derived from an EMBL/GenBank/DDBJ whole genome shotgun (WGS) entry which is preliminary data.</text>
</comment>
<dbReference type="SUPFAM" id="SSF53041">
    <property type="entry name" value="Resolvase-like"/>
    <property type="match status" value="1"/>
</dbReference>
<dbReference type="InterPro" id="IPR011991">
    <property type="entry name" value="ArsR-like_HTH"/>
</dbReference>
<reference evidence="5 6" key="1">
    <citation type="submission" date="2018-11" db="EMBL/GenBank/DDBJ databases">
        <title>Rufibacter latericius sp. nov., isolated from water in Baiyang Lake.</title>
        <authorList>
            <person name="Yang Y."/>
        </authorList>
    </citation>
    <scope>NUCLEOTIDE SEQUENCE [LARGE SCALE GENOMIC DNA]</scope>
    <source>
        <strain evidence="5 6">MCC P1</strain>
    </source>
</reference>
<name>A0A3M9MSE4_9BACT</name>
<dbReference type="CDD" id="cd00090">
    <property type="entry name" value="HTH_ARSR"/>
    <property type="match status" value="1"/>
</dbReference>
<dbReference type="AlphaFoldDB" id="A0A3M9MSE4"/>
<sequence>MATKFNIRQMKRVAIYARVSTIDKDQNPETQLVPLREYCTRRNYQVVAELVDQASGKRTEKRPAYKQLQEITMQRKVDVVLVFRYDRFARSMQELVTSLANFNALGVDFISYMEQVDTTTAHGKLFFHMIAGMAEFGSQLISENVKAGMARAKGEGKRISRPRLDDSTRLKILELHKKKKSPNQIAKALKIGYGTVYNYLKEKRQAEENK</sequence>
<keyword evidence="3" id="KW-0233">DNA recombination</keyword>
<dbReference type="PANTHER" id="PTHR30461">
    <property type="entry name" value="DNA-INVERTASE FROM LAMBDOID PROPHAGE"/>
    <property type="match status" value="1"/>
</dbReference>
<dbReference type="InterPro" id="IPR006119">
    <property type="entry name" value="Resolv_N"/>
</dbReference>
<feature type="domain" description="Resolvase/invertase-type recombinase catalytic" evidence="4">
    <location>
        <begin position="12"/>
        <end position="156"/>
    </location>
</feature>
<gene>
    <name evidence="5" type="ORF">EFA69_16095</name>
</gene>
<keyword evidence="2" id="KW-0238">DNA-binding</keyword>
<proteinExistence type="inferred from homology"/>
<dbReference type="InterPro" id="IPR036388">
    <property type="entry name" value="WH-like_DNA-bd_sf"/>
</dbReference>
<dbReference type="GO" id="GO:0006355">
    <property type="term" value="P:regulation of DNA-templated transcription"/>
    <property type="evidence" value="ECO:0007669"/>
    <property type="project" value="UniProtKB-ARBA"/>
</dbReference>
<dbReference type="PANTHER" id="PTHR30461:SF2">
    <property type="entry name" value="SERINE RECOMBINASE PINE-RELATED"/>
    <property type="match status" value="1"/>
</dbReference>
<accession>A0A3M9MSE4</accession>
<dbReference type="InterPro" id="IPR036162">
    <property type="entry name" value="Resolvase-like_N_sf"/>
</dbReference>
<keyword evidence="6" id="KW-1185">Reference proteome</keyword>
<evidence type="ECO:0000256" key="1">
    <source>
        <dbReference type="ARBA" id="ARBA00009913"/>
    </source>
</evidence>
<dbReference type="Pfam" id="PF13384">
    <property type="entry name" value="HTH_23"/>
    <property type="match status" value="1"/>
</dbReference>
<evidence type="ECO:0000313" key="6">
    <source>
        <dbReference type="Proteomes" id="UP000271010"/>
    </source>
</evidence>
<dbReference type="InterPro" id="IPR009057">
    <property type="entry name" value="Homeodomain-like_sf"/>
</dbReference>
<dbReference type="Proteomes" id="UP000271010">
    <property type="component" value="Unassembled WGS sequence"/>
</dbReference>
<comment type="similarity">
    <text evidence="1">Belongs to the site-specific recombinase resolvase family.</text>
</comment>
<dbReference type="SUPFAM" id="SSF46689">
    <property type="entry name" value="Homeodomain-like"/>
    <property type="match status" value="1"/>
</dbReference>
<dbReference type="GO" id="GO:0003677">
    <property type="term" value="F:DNA binding"/>
    <property type="evidence" value="ECO:0007669"/>
    <property type="project" value="UniProtKB-KW"/>
</dbReference>
<evidence type="ECO:0000313" key="5">
    <source>
        <dbReference type="EMBL" id="RNI27638.1"/>
    </source>
</evidence>
<dbReference type="InterPro" id="IPR050639">
    <property type="entry name" value="SSR_resolvase"/>
</dbReference>
<dbReference type="SMART" id="SM00857">
    <property type="entry name" value="Resolvase"/>
    <property type="match status" value="1"/>
</dbReference>
<organism evidence="5 6">
    <name type="scientific">Rufibacter immobilis</name>
    <dbReference type="NCBI Taxonomy" id="1348778"/>
    <lineage>
        <taxon>Bacteria</taxon>
        <taxon>Pseudomonadati</taxon>
        <taxon>Bacteroidota</taxon>
        <taxon>Cytophagia</taxon>
        <taxon>Cytophagales</taxon>
        <taxon>Hymenobacteraceae</taxon>
        <taxon>Rufibacter</taxon>
    </lineage>
</organism>
<evidence type="ECO:0000256" key="3">
    <source>
        <dbReference type="ARBA" id="ARBA00023172"/>
    </source>
</evidence>
<protein>
    <submittedName>
        <fullName evidence="5">Resolvase</fullName>
    </submittedName>
</protein>
<dbReference type="GO" id="GO:0000150">
    <property type="term" value="F:DNA strand exchange activity"/>
    <property type="evidence" value="ECO:0007669"/>
    <property type="project" value="InterPro"/>
</dbReference>
<dbReference type="PROSITE" id="PS51736">
    <property type="entry name" value="RECOMBINASES_3"/>
    <property type="match status" value="1"/>
</dbReference>
<dbReference type="Pfam" id="PF00239">
    <property type="entry name" value="Resolvase"/>
    <property type="match status" value="1"/>
</dbReference>
<dbReference type="CDD" id="cd03768">
    <property type="entry name" value="SR_ResInv"/>
    <property type="match status" value="1"/>
</dbReference>
<dbReference type="EMBL" id="RJJE01000017">
    <property type="protein sequence ID" value="RNI27638.1"/>
    <property type="molecule type" value="Genomic_DNA"/>
</dbReference>
<evidence type="ECO:0000259" key="4">
    <source>
        <dbReference type="PROSITE" id="PS51736"/>
    </source>
</evidence>
<evidence type="ECO:0000256" key="2">
    <source>
        <dbReference type="ARBA" id="ARBA00023125"/>
    </source>
</evidence>